<reference evidence="3" key="2">
    <citation type="submission" date="2000-02" db="EMBL/GenBank/DDBJ databases">
        <title>Oryza sativa nipponbare(GA3) genomic DNA, chromosome 6, PAC clone:P0644B06.</title>
        <authorList>
            <person name="Sasaki T."/>
            <person name="Matsumoto T."/>
            <person name="Yamamoto K."/>
        </authorList>
    </citation>
    <scope>NUCLEOTIDE SEQUENCE</scope>
</reference>
<evidence type="ECO:0000313" key="3">
    <source>
        <dbReference type="EMBL" id="BAD67717.1"/>
    </source>
</evidence>
<dbReference type="Proteomes" id="UP000000763">
    <property type="component" value="Chromosome 6"/>
</dbReference>
<dbReference type="EMBL" id="AP000616">
    <property type="protein sequence ID" value="BAD67679.1"/>
    <property type="molecule type" value="Genomic_DNA"/>
</dbReference>
<protein>
    <submittedName>
        <fullName evidence="3">Uncharacterized protein</fullName>
    </submittedName>
</protein>
<evidence type="ECO:0000256" key="1">
    <source>
        <dbReference type="SAM" id="MobiDB-lite"/>
    </source>
</evidence>
<feature type="compositionally biased region" description="Low complexity" evidence="1">
    <location>
        <begin position="20"/>
        <end position="43"/>
    </location>
</feature>
<feature type="region of interest" description="Disordered" evidence="1">
    <location>
        <begin position="1"/>
        <end position="55"/>
    </location>
</feature>
<sequence length="313" mass="34100">MRSILLSSSSSSSHASDRYGLLGAEENEEASAGAELIQRSAPRGEPPRPPRAPDEAERLVELPMADELAEAISGGGRCPVGHGGGACDAEARPGSGGGSRRGKGRLGRARGEGEEAGHGRQQRSCRCGRDHRAWFSLSSIRFTPYPQFFLHLGSPGFLFLSPTFCFPMLDRLDLSLVSLWGHPLLSFVRPGGGGAPSLTSTSSRMNLYHPEAISEQNASIAARLVGCLPAVTSLAVYCCDPTTLANLTPHWQASLYRVKLVRWHQCPPNLPMVRISTDGWRNDGRRWRRRRWEGLTGGVHVVFHADMPRWLAT</sequence>
<accession>Q5VS58</accession>
<dbReference type="EMBL" id="AP001129">
    <property type="protein sequence ID" value="BAD67717.1"/>
    <property type="molecule type" value="Genomic_DNA"/>
</dbReference>
<feature type="region of interest" description="Disordered" evidence="1">
    <location>
        <begin position="89"/>
        <end position="123"/>
    </location>
</feature>
<reference evidence="2" key="1">
    <citation type="submission" date="1999-10" db="EMBL/GenBank/DDBJ databases">
        <title>Oryza sativa nipponbare(GA3) genomic DNA, chromosome 6, PAC clone:P0514G12.</title>
        <authorList>
            <person name="Sasaki T."/>
            <person name="Matsumoto T."/>
            <person name="Yamamoto K."/>
        </authorList>
    </citation>
    <scope>NUCLEOTIDE SEQUENCE</scope>
</reference>
<feature type="compositionally biased region" description="Basic and acidic residues" evidence="1">
    <location>
        <begin position="109"/>
        <end position="118"/>
    </location>
</feature>
<proteinExistence type="predicted"/>
<gene>
    <name evidence="2" type="ORF">P0514G12.5</name>
    <name evidence="3" type="ORF">P0644B06.49</name>
</gene>
<evidence type="ECO:0000313" key="2">
    <source>
        <dbReference type="EMBL" id="BAD67679.1"/>
    </source>
</evidence>
<name>Q5VS58_ORYSJ</name>
<reference evidence="4" key="3">
    <citation type="journal article" date="2005" name="Nature">
        <title>The map-based sequence of the rice genome.</title>
        <authorList>
            <consortium name="International rice genome sequencing project (IRGSP)"/>
            <person name="Matsumoto T."/>
            <person name="Wu J."/>
            <person name="Kanamori H."/>
            <person name="Katayose Y."/>
            <person name="Fujisawa M."/>
            <person name="Namiki N."/>
            <person name="Mizuno H."/>
            <person name="Yamamoto K."/>
            <person name="Antonio B.A."/>
            <person name="Baba T."/>
            <person name="Sakata K."/>
            <person name="Nagamura Y."/>
            <person name="Aoki H."/>
            <person name="Arikawa K."/>
            <person name="Arita K."/>
            <person name="Bito T."/>
            <person name="Chiden Y."/>
            <person name="Fujitsuka N."/>
            <person name="Fukunaka R."/>
            <person name="Hamada M."/>
            <person name="Harada C."/>
            <person name="Hayashi A."/>
            <person name="Hijishita S."/>
            <person name="Honda M."/>
            <person name="Hosokawa S."/>
            <person name="Ichikawa Y."/>
            <person name="Idonuma A."/>
            <person name="Iijima M."/>
            <person name="Ikeda M."/>
            <person name="Ikeno M."/>
            <person name="Ito K."/>
            <person name="Ito S."/>
            <person name="Ito T."/>
            <person name="Ito Y."/>
            <person name="Ito Y."/>
            <person name="Iwabuchi A."/>
            <person name="Kamiya K."/>
            <person name="Karasawa W."/>
            <person name="Kurita K."/>
            <person name="Katagiri S."/>
            <person name="Kikuta A."/>
            <person name="Kobayashi H."/>
            <person name="Kobayashi N."/>
            <person name="Machita K."/>
            <person name="Maehara T."/>
            <person name="Masukawa M."/>
            <person name="Mizubayashi T."/>
            <person name="Mukai Y."/>
            <person name="Nagasaki H."/>
            <person name="Nagata Y."/>
            <person name="Naito S."/>
            <person name="Nakashima M."/>
            <person name="Nakama Y."/>
            <person name="Nakamichi Y."/>
            <person name="Nakamura M."/>
            <person name="Meguro A."/>
            <person name="Negishi M."/>
            <person name="Ohta I."/>
            <person name="Ohta T."/>
            <person name="Okamoto M."/>
            <person name="Ono N."/>
            <person name="Saji S."/>
            <person name="Sakaguchi M."/>
            <person name="Sakai K."/>
            <person name="Shibata M."/>
            <person name="Shimokawa T."/>
            <person name="Song J."/>
            <person name="Takazaki Y."/>
            <person name="Terasawa K."/>
            <person name="Tsugane M."/>
            <person name="Tsuji K."/>
            <person name="Ueda S."/>
            <person name="Waki K."/>
            <person name="Yamagata H."/>
            <person name="Yamamoto M."/>
            <person name="Yamamoto S."/>
            <person name="Yamane H."/>
            <person name="Yoshiki S."/>
            <person name="Yoshihara R."/>
            <person name="Yukawa K."/>
            <person name="Zhong H."/>
            <person name="Yano M."/>
            <person name="Yuan Q."/>
            <person name="Ouyang S."/>
            <person name="Liu J."/>
            <person name="Jones K.M."/>
            <person name="Gansberger K."/>
            <person name="Moffat K."/>
            <person name="Hill J."/>
            <person name="Bera J."/>
            <person name="Fadrosh D."/>
            <person name="Jin S."/>
            <person name="Johri S."/>
            <person name="Kim M."/>
            <person name="Overton L."/>
            <person name="Reardon M."/>
            <person name="Tsitrin T."/>
            <person name="Vuong H."/>
            <person name="Weaver B."/>
            <person name="Ciecko A."/>
            <person name="Tallon L."/>
            <person name="Jackson J."/>
            <person name="Pai G."/>
            <person name="Aken S.V."/>
            <person name="Utterback T."/>
            <person name="Reidmuller S."/>
            <person name="Feldblyum T."/>
            <person name="Hsiao J."/>
            <person name="Zismann V."/>
            <person name="Iobst S."/>
            <person name="de Vazeille A.R."/>
            <person name="Buell C.R."/>
            <person name="Ying K."/>
            <person name="Li Y."/>
            <person name="Lu T."/>
            <person name="Huang Y."/>
            <person name="Zhao Q."/>
            <person name="Feng Q."/>
            <person name="Zhang L."/>
            <person name="Zhu J."/>
            <person name="Weng Q."/>
            <person name="Mu J."/>
            <person name="Lu Y."/>
            <person name="Fan D."/>
            <person name="Liu Y."/>
            <person name="Guan J."/>
            <person name="Zhang Y."/>
            <person name="Yu S."/>
            <person name="Liu X."/>
            <person name="Zhang Y."/>
            <person name="Hong G."/>
            <person name="Han B."/>
            <person name="Choisne N."/>
            <person name="Demange N."/>
            <person name="Orjeda G."/>
            <person name="Samain S."/>
            <person name="Cattolico L."/>
            <person name="Pelletier E."/>
            <person name="Couloux A."/>
            <person name="Segurens B."/>
            <person name="Wincker P."/>
            <person name="D'Hont A."/>
            <person name="Scarpelli C."/>
            <person name="Weissenbach J."/>
            <person name="Salanoubat M."/>
            <person name="Quetier F."/>
            <person name="Yu Y."/>
            <person name="Kim H.R."/>
            <person name="Rambo T."/>
            <person name="Currie J."/>
            <person name="Collura K."/>
            <person name="Luo M."/>
            <person name="Yang T."/>
            <person name="Ammiraju J.S.S."/>
            <person name="Engler F."/>
            <person name="Soderlund C."/>
            <person name="Wing R.A."/>
            <person name="Palmer L.E."/>
            <person name="de la Bastide M."/>
            <person name="Spiegel L."/>
            <person name="Nascimento L."/>
            <person name="Zutavern T."/>
            <person name="O'Shaughnessy A."/>
            <person name="Dike S."/>
            <person name="Dedhia N."/>
            <person name="Preston R."/>
            <person name="Balija V."/>
            <person name="McCombie W.R."/>
            <person name="Chow T."/>
            <person name="Chen H."/>
            <person name="Chung M."/>
            <person name="Chen C."/>
            <person name="Shaw J."/>
            <person name="Wu H."/>
            <person name="Hsiao K."/>
            <person name="Chao Y."/>
            <person name="Chu M."/>
            <person name="Cheng C."/>
            <person name="Hour A."/>
            <person name="Lee P."/>
            <person name="Lin S."/>
            <person name="Lin Y."/>
            <person name="Liou J."/>
            <person name="Liu S."/>
            <person name="Hsing Y."/>
            <person name="Raghuvanshi S."/>
            <person name="Mohanty A."/>
            <person name="Bharti A.K."/>
            <person name="Gaur A."/>
            <person name="Gupta V."/>
            <person name="Kumar D."/>
            <person name="Ravi V."/>
            <person name="Vij S."/>
            <person name="Kapur A."/>
            <person name="Khurana P."/>
            <person name="Khurana P."/>
            <person name="Khurana J.P."/>
            <person name="Tyagi A.K."/>
            <person name="Gaikwad K."/>
            <person name="Singh A."/>
            <person name="Dalal V."/>
            <person name="Srivastava S."/>
            <person name="Dixit A."/>
            <person name="Pal A.K."/>
            <person name="Ghazi I.A."/>
            <person name="Yadav M."/>
            <person name="Pandit A."/>
            <person name="Bhargava A."/>
            <person name="Sureshbabu K."/>
            <person name="Batra K."/>
            <person name="Sharma T.R."/>
            <person name="Mohapatra T."/>
            <person name="Singh N.K."/>
            <person name="Messing J."/>
            <person name="Nelson A.B."/>
            <person name="Fuks G."/>
            <person name="Kavchok S."/>
            <person name="Keizer G."/>
            <person name="Linton E."/>
            <person name="Llaca V."/>
            <person name="Song R."/>
            <person name="Tanyolac B."/>
            <person name="Young S."/>
            <person name="Ho-Il K."/>
            <person name="Hahn J.H."/>
            <person name="Sangsakoo G."/>
            <person name="Vanavichit A."/>
            <person name="de Mattos Luiz.A.T."/>
            <person name="Zimmer P.D."/>
            <person name="Malone G."/>
            <person name="Dellagostin O."/>
            <person name="de Oliveira A.C."/>
            <person name="Bevan M."/>
            <person name="Bancroft I."/>
            <person name="Minx P."/>
            <person name="Cordum H."/>
            <person name="Wilson R."/>
            <person name="Cheng Z."/>
            <person name="Jin W."/>
            <person name="Jiang J."/>
            <person name="Leong S.A."/>
            <person name="Iwama H."/>
            <person name="Gojobori T."/>
            <person name="Itoh T."/>
            <person name="Niimura Y."/>
            <person name="Fujii Y."/>
            <person name="Habara T."/>
            <person name="Sakai H."/>
            <person name="Sato Y."/>
            <person name="Wilson G."/>
            <person name="Kumar K."/>
            <person name="McCouch S."/>
            <person name="Juretic N."/>
            <person name="Hoen D."/>
            <person name="Wright S."/>
            <person name="Bruskiewich R."/>
            <person name="Bureau T."/>
            <person name="Miyao A."/>
            <person name="Hirochika H."/>
            <person name="Nishikawa T."/>
            <person name="Kadowaki K."/>
            <person name="Sugiura M."/>
            <person name="Burr B."/>
            <person name="Sasaki T."/>
        </authorList>
    </citation>
    <scope>NUCLEOTIDE SEQUENCE [LARGE SCALE GENOMIC DNA]</scope>
    <source>
        <strain evidence="4">cv. Nipponbare</strain>
    </source>
</reference>
<organism evidence="3 4">
    <name type="scientific">Oryza sativa subsp. japonica</name>
    <name type="common">Rice</name>
    <dbReference type="NCBI Taxonomy" id="39947"/>
    <lineage>
        <taxon>Eukaryota</taxon>
        <taxon>Viridiplantae</taxon>
        <taxon>Streptophyta</taxon>
        <taxon>Embryophyta</taxon>
        <taxon>Tracheophyta</taxon>
        <taxon>Spermatophyta</taxon>
        <taxon>Magnoliopsida</taxon>
        <taxon>Liliopsida</taxon>
        <taxon>Poales</taxon>
        <taxon>Poaceae</taxon>
        <taxon>BOP clade</taxon>
        <taxon>Oryzoideae</taxon>
        <taxon>Oryzeae</taxon>
        <taxon>Oryzinae</taxon>
        <taxon>Oryza</taxon>
        <taxon>Oryza sativa</taxon>
    </lineage>
</organism>
<evidence type="ECO:0000313" key="4">
    <source>
        <dbReference type="Proteomes" id="UP000000763"/>
    </source>
</evidence>
<dbReference type="AlphaFoldDB" id="Q5VS58"/>
<feature type="compositionally biased region" description="Basic and acidic residues" evidence="1">
    <location>
        <begin position="45"/>
        <end position="55"/>
    </location>
</feature>
<reference evidence="4" key="4">
    <citation type="journal article" date="2008" name="Nucleic Acids Res.">
        <title>The rice annotation project database (RAP-DB): 2008 update.</title>
        <authorList>
            <consortium name="The rice annotation project (RAP)"/>
        </authorList>
    </citation>
    <scope>GENOME REANNOTATION</scope>
    <source>
        <strain evidence="4">cv. Nipponbare</strain>
    </source>
</reference>